<keyword evidence="1" id="KW-0732">Signal</keyword>
<evidence type="ECO:0000313" key="2">
    <source>
        <dbReference type="EMBL" id="ANN17088.1"/>
    </source>
</evidence>
<evidence type="ECO:0000256" key="1">
    <source>
        <dbReference type="SAM" id="SignalP"/>
    </source>
</evidence>
<name>A0A193BY43_AMYOR</name>
<dbReference type="PROSITE" id="PS51318">
    <property type="entry name" value="TAT"/>
    <property type="match status" value="1"/>
</dbReference>
<feature type="signal peptide" evidence="1">
    <location>
        <begin position="1"/>
        <end position="31"/>
    </location>
</feature>
<keyword evidence="3" id="KW-1185">Reference proteome</keyword>
<gene>
    <name evidence="2" type="ORF">SD37_16500</name>
</gene>
<dbReference type="EMBL" id="CP016174">
    <property type="protein sequence ID" value="ANN17088.1"/>
    <property type="molecule type" value="Genomic_DNA"/>
</dbReference>
<reference evidence="2 3" key="1">
    <citation type="journal article" date="2015" name="Genome Announc.">
        <title>Draft Genome Sequence of Norvancomycin-Producing Strain Amycolatopsis orientalis CPCC200066.</title>
        <authorList>
            <person name="Lei X."/>
            <person name="Yuan F."/>
            <person name="Shi Y."/>
            <person name="Li X."/>
            <person name="Wang L."/>
            <person name="Hong B."/>
        </authorList>
    </citation>
    <scope>NUCLEOTIDE SEQUENCE [LARGE SCALE GENOMIC DNA]</scope>
    <source>
        <strain evidence="2 3">B-37</strain>
    </source>
</reference>
<dbReference type="Proteomes" id="UP000093695">
    <property type="component" value="Chromosome"/>
</dbReference>
<dbReference type="RefSeq" id="WP_044850659.1">
    <property type="nucleotide sequence ID" value="NZ_CP016174.1"/>
</dbReference>
<organism evidence="2 3">
    <name type="scientific">Amycolatopsis orientalis</name>
    <name type="common">Nocardia orientalis</name>
    <dbReference type="NCBI Taxonomy" id="31958"/>
    <lineage>
        <taxon>Bacteria</taxon>
        <taxon>Bacillati</taxon>
        <taxon>Actinomycetota</taxon>
        <taxon>Actinomycetes</taxon>
        <taxon>Pseudonocardiales</taxon>
        <taxon>Pseudonocardiaceae</taxon>
        <taxon>Amycolatopsis</taxon>
    </lineage>
</organism>
<proteinExistence type="predicted"/>
<accession>A0A193BY43</accession>
<protein>
    <submittedName>
        <fullName evidence="2">Uncharacterized protein</fullName>
    </submittedName>
</protein>
<dbReference type="AlphaFoldDB" id="A0A193BY43"/>
<dbReference type="InterPro" id="IPR006311">
    <property type="entry name" value="TAT_signal"/>
</dbReference>
<sequence length="136" mass="14839">MSIATRKALRLGIAATMAAGLALTVTPAASAATGFAGSFDWQADFKLLLKSRLWNQNAGSTKITSYANCSTDPGLTSYAIELWKDEFFDKSYGNVSYQCDSAREYTWNNLPAGTYYFMIAKRDGNAIHASGTTYYP</sequence>
<feature type="chain" id="PRO_5008256157" evidence="1">
    <location>
        <begin position="32"/>
        <end position="136"/>
    </location>
</feature>
<dbReference type="KEGG" id="aori:SD37_16500"/>
<evidence type="ECO:0000313" key="3">
    <source>
        <dbReference type="Proteomes" id="UP000093695"/>
    </source>
</evidence>